<feature type="domain" description="PPC" evidence="1">
    <location>
        <begin position="4"/>
        <end position="139"/>
    </location>
</feature>
<dbReference type="SUPFAM" id="SSF117856">
    <property type="entry name" value="AF0104/ALDC/Ptd012-like"/>
    <property type="match status" value="1"/>
</dbReference>
<dbReference type="Proteomes" id="UP000095768">
    <property type="component" value="Unassembled WGS sequence"/>
</dbReference>
<dbReference type="Proteomes" id="UP000095412">
    <property type="component" value="Unassembled WGS sequence"/>
</dbReference>
<dbReference type="Pfam" id="PF03479">
    <property type="entry name" value="PCC"/>
    <property type="match status" value="1"/>
</dbReference>
<organism evidence="3 5">
    <name type="scientific">Staphylococcus caeli</name>
    <dbReference type="NCBI Taxonomy" id="2201815"/>
    <lineage>
        <taxon>Bacteria</taxon>
        <taxon>Bacillati</taxon>
        <taxon>Bacillota</taxon>
        <taxon>Bacilli</taxon>
        <taxon>Bacillales</taxon>
        <taxon>Staphylococcaceae</taxon>
        <taxon>Staphylococcus</taxon>
    </lineage>
</organism>
<dbReference type="InterPro" id="IPR005175">
    <property type="entry name" value="PPC_dom"/>
</dbReference>
<sequence>MIYQVDGKTIVLVLEQGEDIVEAVTDIAREQGGKFGTVSGIGACASAELNFYNLNTKTYEKKTIHEPLELISLLGNISHIDDTPFAHLHATFGTDQYETLSGHLSKAIVSATAEIVITMTNLDINRKHNDSIGLNLLNL</sequence>
<dbReference type="EMBL" id="FMPG01000001">
    <property type="protein sequence ID" value="SCS39153.1"/>
    <property type="molecule type" value="Genomic_DNA"/>
</dbReference>
<dbReference type="PANTHER" id="PTHR34988:SF1">
    <property type="entry name" value="DNA-BINDING PROTEIN"/>
    <property type="match status" value="1"/>
</dbReference>
<dbReference type="PIRSF" id="PIRSF016702">
    <property type="entry name" value="DNA_bp_PD1"/>
    <property type="match status" value="1"/>
</dbReference>
<reference evidence="2 4" key="1">
    <citation type="submission" date="2016-09" db="EMBL/GenBank/DDBJ databases">
        <authorList>
            <consortium name="Pathogen Informatics"/>
            <person name="Sun Q."/>
            <person name="Inoue M."/>
        </authorList>
    </citation>
    <scope>NUCLEOTIDE SEQUENCE [LARGE SCALE GENOMIC DNA]</scope>
    <source>
        <strain evidence="2 4">82C</strain>
    </source>
</reference>
<dbReference type="Gene3D" id="3.30.1330.80">
    <property type="entry name" value="Hypothetical protein, similar to alpha- acetolactate decarboxylase, domain 2"/>
    <property type="match status" value="1"/>
</dbReference>
<dbReference type="InterPro" id="IPR025707">
    <property type="entry name" value="DNA_bp_PD1"/>
</dbReference>
<gene>
    <name evidence="3" type="ORF">SAMEA2297795_00417</name>
    <name evidence="2" type="ORF">SAMEA2297796_00208</name>
</gene>
<evidence type="ECO:0000313" key="2">
    <source>
        <dbReference type="EMBL" id="SCS27468.1"/>
    </source>
</evidence>
<reference evidence="3 5" key="2">
    <citation type="submission" date="2016-09" db="EMBL/GenBank/DDBJ databases">
        <authorList>
            <consortium name="Pathogen Informatics"/>
        </authorList>
    </citation>
    <scope>NUCLEOTIDE SEQUENCE [LARGE SCALE GENOMIC DNA]</scope>
    <source>
        <strain evidence="3 5">82B</strain>
    </source>
</reference>
<dbReference type="RefSeq" id="WP_069994355.1">
    <property type="nucleotide sequence ID" value="NZ_FMPG01000001.1"/>
</dbReference>
<protein>
    <submittedName>
        <fullName evidence="2 3">DUF296-containing protein</fullName>
    </submittedName>
</protein>
<proteinExistence type="predicted"/>
<keyword evidence="4" id="KW-1185">Reference proteome</keyword>
<evidence type="ECO:0000313" key="5">
    <source>
        <dbReference type="Proteomes" id="UP000095768"/>
    </source>
</evidence>
<dbReference type="PROSITE" id="PS51742">
    <property type="entry name" value="PPC"/>
    <property type="match status" value="1"/>
</dbReference>
<evidence type="ECO:0000259" key="1">
    <source>
        <dbReference type="PROSITE" id="PS51742"/>
    </source>
</evidence>
<dbReference type="AlphaFoldDB" id="A0A1D4GR94"/>
<accession>A0A1D4GR94</accession>
<dbReference type="OrthoDB" id="9791702at2"/>
<dbReference type="PANTHER" id="PTHR34988">
    <property type="entry name" value="PROTEIN, PUTATIVE-RELATED"/>
    <property type="match status" value="1"/>
</dbReference>
<dbReference type="EMBL" id="FMPI01000001">
    <property type="protein sequence ID" value="SCS27468.1"/>
    <property type="molecule type" value="Genomic_DNA"/>
</dbReference>
<name>A0A1D4GR94_9STAP</name>
<dbReference type="CDD" id="cd11378">
    <property type="entry name" value="DUF296"/>
    <property type="match status" value="1"/>
</dbReference>
<evidence type="ECO:0000313" key="3">
    <source>
        <dbReference type="EMBL" id="SCS39153.1"/>
    </source>
</evidence>
<evidence type="ECO:0000313" key="4">
    <source>
        <dbReference type="Proteomes" id="UP000095412"/>
    </source>
</evidence>